<dbReference type="Gene3D" id="3.30.230.10">
    <property type="match status" value="1"/>
</dbReference>
<keyword evidence="6 7" id="KW-0694">RNA-binding</keyword>
<reference evidence="9 10" key="1">
    <citation type="journal article" date="2011" name="Front. Microbiol.">
        <title>Genomic signatures of strain selection and enhancement in Bacillus atrophaeus var. globigii, a historical biowarfare simulant.</title>
        <authorList>
            <person name="Gibbons H.S."/>
            <person name="Broomall S.M."/>
            <person name="McNew L.A."/>
            <person name="Daligault H."/>
            <person name="Chapman C."/>
            <person name="Bruce D."/>
            <person name="Karavis M."/>
            <person name="Krepps M."/>
            <person name="McGregor P.A."/>
            <person name="Hong C."/>
            <person name="Park K.H."/>
            <person name="Akmal A."/>
            <person name="Feldman A."/>
            <person name="Lin J.S."/>
            <person name="Chang W.E."/>
            <person name="Higgs B.W."/>
            <person name="Demirev P."/>
            <person name="Lindquist J."/>
            <person name="Liem A."/>
            <person name="Fochler E."/>
            <person name="Read T.D."/>
            <person name="Tapia R."/>
            <person name="Johnson S."/>
            <person name="Bishop-Lilly K.A."/>
            <person name="Detter C."/>
            <person name="Han C."/>
            <person name="Sozhamannan S."/>
            <person name="Rosenzweig C.N."/>
            <person name="Skowronski E.W."/>
        </authorList>
    </citation>
    <scope>NUCLEOTIDE SEQUENCE [LARGE SCALE GENOMIC DNA]</scope>
    <source>
        <strain evidence="9 10">AK5</strain>
    </source>
</reference>
<dbReference type="GO" id="GO:0042781">
    <property type="term" value="F:3'-tRNA processing endoribonuclease activity"/>
    <property type="evidence" value="ECO:0007669"/>
    <property type="project" value="TreeGrafter"/>
</dbReference>
<dbReference type="InterPro" id="IPR000100">
    <property type="entry name" value="RNase_P"/>
</dbReference>
<proteinExistence type="inferred from homology"/>
<dbReference type="Pfam" id="PF00825">
    <property type="entry name" value="Ribonuclease_P"/>
    <property type="match status" value="1"/>
</dbReference>
<dbReference type="RefSeq" id="WP_126793302.1">
    <property type="nucleotide sequence ID" value="NZ_PIPI01000006.1"/>
</dbReference>
<comment type="subunit">
    <text evidence="7">Consists of a catalytic RNA component (M1 or rnpB) and a protein subunit.</text>
</comment>
<evidence type="ECO:0000256" key="7">
    <source>
        <dbReference type="HAMAP-Rule" id="MF_00227"/>
    </source>
</evidence>
<name>A0A432VS47_9GAMM</name>
<dbReference type="EMBL" id="PIPI01000006">
    <property type="protein sequence ID" value="RUO19164.1"/>
    <property type="molecule type" value="Genomic_DNA"/>
</dbReference>
<dbReference type="GO" id="GO:0004526">
    <property type="term" value="F:ribonuclease P activity"/>
    <property type="evidence" value="ECO:0007669"/>
    <property type="project" value="UniProtKB-UniRule"/>
</dbReference>
<dbReference type="GO" id="GO:0001682">
    <property type="term" value="P:tRNA 5'-leader removal"/>
    <property type="evidence" value="ECO:0007669"/>
    <property type="project" value="UniProtKB-UniRule"/>
</dbReference>
<keyword evidence="3 7" id="KW-0540">Nuclease</keyword>
<keyword evidence="4 7" id="KW-0255">Endonuclease</keyword>
<evidence type="ECO:0000313" key="9">
    <source>
        <dbReference type="EMBL" id="RUO19164.1"/>
    </source>
</evidence>
<evidence type="ECO:0000256" key="3">
    <source>
        <dbReference type="ARBA" id="ARBA00022722"/>
    </source>
</evidence>
<comment type="catalytic activity">
    <reaction evidence="7">
        <text>Endonucleolytic cleavage of RNA, removing 5'-extranucleotides from tRNA precursor.</text>
        <dbReference type="EC" id="3.1.26.5"/>
    </reaction>
</comment>
<evidence type="ECO:0000256" key="4">
    <source>
        <dbReference type="ARBA" id="ARBA00022759"/>
    </source>
</evidence>
<dbReference type="GO" id="GO:0000049">
    <property type="term" value="F:tRNA binding"/>
    <property type="evidence" value="ECO:0007669"/>
    <property type="project" value="UniProtKB-UniRule"/>
</dbReference>
<dbReference type="Proteomes" id="UP000288212">
    <property type="component" value="Unassembled WGS sequence"/>
</dbReference>
<dbReference type="SUPFAM" id="SSF54211">
    <property type="entry name" value="Ribosomal protein S5 domain 2-like"/>
    <property type="match status" value="1"/>
</dbReference>
<comment type="function">
    <text evidence="1 7">RNaseP catalyzes the removal of the 5'-leader sequence from pre-tRNA to produce the mature 5'-terminus. It can also cleave other RNA substrates such as 4.5S RNA. The protein component plays an auxiliary but essential role in vivo by binding to the 5'-leader sequence and broadening the substrate specificity of the ribozyme.</text>
</comment>
<protein>
    <recommendedName>
        <fullName evidence="7 8">Ribonuclease P protein component</fullName>
        <shortName evidence="7">RNase P protein</shortName>
        <shortName evidence="7">RNaseP protein</shortName>
        <ecNumber evidence="7 8">3.1.26.5</ecNumber>
    </recommendedName>
    <alternativeName>
        <fullName evidence="7">Protein C5</fullName>
    </alternativeName>
</protein>
<dbReference type="GO" id="GO:0030677">
    <property type="term" value="C:ribonuclease P complex"/>
    <property type="evidence" value="ECO:0007669"/>
    <property type="project" value="TreeGrafter"/>
</dbReference>
<gene>
    <name evidence="7" type="primary">rnpA</name>
    <name evidence="9" type="ORF">CWE06_09005</name>
</gene>
<keyword evidence="5 7" id="KW-0378">Hydrolase</keyword>
<dbReference type="InterPro" id="IPR014721">
    <property type="entry name" value="Ribsml_uS5_D2-typ_fold_subgr"/>
</dbReference>
<comment type="similarity">
    <text evidence="7">Belongs to the RnpA family.</text>
</comment>
<dbReference type="AlphaFoldDB" id="A0A432VS47"/>
<sequence>MTQYAYPRELRLLTPADFQNVFNNPPVKAVSSQFTLLAKPNGRDYPRLGVTISKKTAKRAVDRNKIKRIVRETYRLKQHKLSGFDIIVIAKPGVTKLDNHALSELLNYLWRKLSKRCAQYSSES</sequence>
<dbReference type="InterPro" id="IPR020568">
    <property type="entry name" value="Ribosomal_Su5_D2-typ_SF"/>
</dbReference>
<dbReference type="PANTHER" id="PTHR33992:SF1">
    <property type="entry name" value="RIBONUCLEASE P PROTEIN COMPONENT"/>
    <property type="match status" value="1"/>
</dbReference>
<accession>A0A432VS47</accession>
<dbReference type="HAMAP" id="MF_00227">
    <property type="entry name" value="RNase_P"/>
    <property type="match status" value="1"/>
</dbReference>
<evidence type="ECO:0000313" key="10">
    <source>
        <dbReference type="Proteomes" id="UP000288212"/>
    </source>
</evidence>
<evidence type="ECO:0000256" key="2">
    <source>
        <dbReference type="ARBA" id="ARBA00022694"/>
    </source>
</evidence>
<evidence type="ECO:0000256" key="5">
    <source>
        <dbReference type="ARBA" id="ARBA00022801"/>
    </source>
</evidence>
<dbReference type="NCBIfam" id="TIGR00188">
    <property type="entry name" value="rnpA"/>
    <property type="match status" value="1"/>
</dbReference>
<keyword evidence="2 7" id="KW-0819">tRNA processing</keyword>
<evidence type="ECO:0000256" key="8">
    <source>
        <dbReference type="NCBIfam" id="TIGR00188"/>
    </source>
</evidence>
<organism evidence="9 10">
    <name type="scientific">Aliidiomarina haloalkalitolerans</name>
    <dbReference type="NCBI Taxonomy" id="859059"/>
    <lineage>
        <taxon>Bacteria</taxon>
        <taxon>Pseudomonadati</taxon>
        <taxon>Pseudomonadota</taxon>
        <taxon>Gammaproteobacteria</taxon>
        <taxon>Alteromonadales</taxon>
        <taxon>Idiomarinaceae</taxon>
        <taxon>Aliidiomarina</taxon>
    </lineage>
</organism>
<dbReference type="EC" id="3.1.26.5" evidence="7 8"/>
<comment type="caution">
    <text evidence="9">The sequence shown here is derived from an EMBL/GenBank/DDBJ whole genome shotgun (WGS) entry which is preliminary data.</text>
</comment>
<dbReference type="OrthoDB" id="9796422at2"/>
<dbReference type="InterPro" id="IPR020539">
    <property type="entry name" value="RNase_P_CS"/>
</dbReference>
<dbReference type="PANTHER" id="PTHR33992">
    <property type="entry name" value="RIBONUCLEASE P PROTEIN COMPONENT"/>
    <property type="match status" value="1"/>
</dbReference>
<keyword evidence="10" id="KW-1185">Reference proteome</keyword>
<dbReference type="PROSITE" id="PS00648">
    <property type="entry name" value="RIBONUCLEASE_P"/>
    <property type="match status" value="1"/>
</dbReference>
<evidence type="ECO:0000256" key="1">
    <source>
        <dbReference type="ARBA" id="ARBA00002663"/>
    </source>
</evidence>
<evidence type="ECO:0000256" key="6">
    <source>
        <dbReference type="ARBA" id="ARBA00022884"/>
    </source>
</evidence>